<proteinExistence type="predicted"/>
<evidence type="ECO:0000313" key="2">
    <source>
        <dbReference type="EMBL" id="GAA3893953.1"/>
    </source>
</evidence>
<keyword evidence="3" id="KW-1185">Reference proteome</keyword>
<evidence type="ECO:0000256" key="1">
    <source>
        <dbReference type="SAM" id="MobiDB-lite"/>
    </source>
</evidence>
<comment type="caution">
    <text evidence="2">The sequence shown here is derived from an EMBL/GenBank/DDBJ whole genome shotgun (WGS) entry which is preliminary data.</text>
</comment>
<accession>A0ABP7L412</accession>
<organism evidence="2 3">
    <name type="scientific">Sphingomonas limnosediminicola</name>
    <dbReference type="NCBI Taxonomy" id="940133"/>
    <lineage>
        <taxon>Bacteria</taxon>
        <taxon>Pseudomonadati</taxon>
        <taxon>Pseudomonadota</taxon>
        <taxon>Alphaproteobacteria</taxon>
        <taxon>Sphingomonadales</taxon>
        <taxon>Sphingomonadaceae</taxon>
        <taxon>Sphingomonas</taxon>
    </lineage>
</organism>
<evidence type="ECO:0000313" key="3">
    <source>
        <dbReference type="Proteomes" id="UP001500827"/>
    </source>
</evidence>
<dbReference type="Proteomes" id="UP001500827">
    <property type="component" value="Unassembled WGS sequence"/>
</dbReference>
<gene>
    <name evidence="2" type="ORF">GCM10022276_11450</name>
</gene>
<protein>
    <submittedName>
        <fullName evidence="2">Uncharacterized protein</fullName>
    </submittedName>
</protein>
<reference evidence="3" key="1">
    <citation type="journal article" date="2019" name="Int. J. Syst. Evol. Microbiol.">
        <title>The Global Catalogue of Microorganisms (GCM) 10K type strain sequencing project: providing services to taxonomists for standard genome sequencing and annotation.</title>
        <authorList>
            <consortium name="The Broad Institute Genomics Platform"/>
            <consortium name="The Broad Institute Genome Sequencing Center for Infectious Disease"/>
            <person name="Wu L."/>
            <person name="Ma J."/>
        </authorList>
    </citation>
    <scope>NUCLEOTIDE SEQUENCE [LARGE SCALE GENOMIC DNA]</scope>
    <source>
        <strain evidence="3">JCM 17543</strain>
    </source>
</reference>
<name>A0ABP7L412_9SPHN</name>
<feature type="region of interest" description="Disordered" evidence="1">
    <location>
        <begin position="27"/>
        <end position="48"/>
    </location>
</feature>
<sequence>MAAALEQLAAEHLCSDSDISKTRNEICQKGRDGPTRGNAASGRKLDPSLHSLLREQGRDESPTKRKLLDQQLEVTWVSPHALLRAGLEDHRWARFPRI</sequence>
<dbReference type="EMBL" id="BAABBM010000001">
    <property type="protein sequence ID" value="GAA3893953.1"/>
    <property type="molecule type" value="Genomic_DNA"/>
</dbReference>